<dbReference type="Pfam" id="PF20469">
    <property type="entry name" value="OLD-like_TOPRIM"/>
    <property type="match status" value="1"/>
</dbReference>
<dbReference type="Proteomes" id="UP000601768">
    <property type="component" value="Unassembled WGS sequence"/>
</dbReference>
<gene>
    <name evidence="3" type="ORF">H8B19_16020</name>
</gene>
<proteinExistence type="predicted"/>
<protein>
    <submittedName>
        <fullName evidence="3">AAA family ATPase</fullName>
    </submittedName>
</protein>
<dbReference type="RefSeq" id="WP_186507905.1">
    <property type="nucleotide sequence ID" value="NZ_JACNEP010000017.1"/>
</dbReference>
<comment type="caution">
    <text evidence="3">The sequence shown here is derived from an EMBL/GenBank/DDBJ whole genome shotgun (WGS) entry which is preliminary data.</text>
</comment>
<dbReference type="InterPro" id="IPR051396">
    <property type="entry name" value="Bact_Antivir_Def_Nuclease"/>
</dbReference>
<dbReference type="InterPro" id="IPR034139">
    <property type="entry name" value="TOPRIM_OLD"/>
</dbReference>
<keyword evidence="4" id="KW-1185">Reference proteome</keyword>
<reference evidence="3" key="2">
    <citation type="submission" date="2020-08" db="EMBL/GenBank/DDBJ databases">
        <authorList>
            <person name="Lai Q."/>
        </authorList>
    </citation>
    <scope>NUCLEOTIDE SEQUENCE</scope>
    <source>
        <strain evidence="3">S27-2</strain>
    </source>
</reference>
<evidence type="ECO:0000313" key="3">
    <source>
        <dbReference type="EMBL" id="MBC3767385.1"/>
    </source>
</evidence>
<dbReference type="EMBL" id="JACNEP010000017">
    <property type="protein sequence ID" value="MBC3767385.1"/>
    <property type="molecule type" value="Genomic_DNA"/>
</dbReference>
<dbReference type="Pfam" id="PF13175">
    <property type="entry name" value="AAA_15"/>
    <property type="match status" value="1"/>
</dbReference>
<organism evidence="3 4">
    <name type="scientific">Neptunicella marina</name>
    <dbReference type="NCBI Taxonomy" id="2125989"/>
    <lineage>
        <taxon>Bacteria</taxon>
        <taxon>Pseudomonadati</taxon>
        <taxon>Pseudomonadota</taxon>
        <taxon>Gammaproteobacteria</taxon>
        <taxon>Alteromonadales</taxon>
        <taxon>Alteromonadaceae</taxon>
        <taxon>Neptunicella</taxon>
    </lineage>
</organism>
<evidence type="ECO:0000259" key="2">
    <source>
        <dbReference type="Pfam" id="PF20469"/>
    </source>
</evidence>
<sequence length="660" mass="74748">MRIESIRIENFRSFKDETINLDNYNCLVGANGAGKSTVLNALNLFFRQYKDASTDLSKLSENDFHHKDTKSEIKVTVTFCDLSDEAKEALSAYVRQDKLIVTSIATFDESSQKAEVKQYGNRLGISDFRKWFDAKKVGEKVTELKSIYDELSSSYSDLPTVKQKQAMEDALNEYEEKNPDKCSLIPSEDQFYGISKGVNKLSPYIQWVFVSASKDATTEAEESKNSALGQLLERAVRSRVNFSDRVKALREKLVSDYQKMLDAEQSVLSDLSSSIEARLKVWANPSATAKVEWKQDPEKTIKVDEPWAHVVIGEKGFDGELGRFGHGMQRSFLLSLLQELASIGSSGPTLIMGIEEPELYQHPPQARYLSEIIQDLSSQGCQILACSHSPYFIPGDNFSSVRVVREIGEPCCSEISSVGYDEITQKLNEVGEKLVQESGMLAKLYPTLRPEINEIFFCKKLILVEGIEDVAYITTYIELLNKRNQFRMEGWHIVPVGGKSELIRPICIAKALNIPLYVIFDGDKNKEDLEKIAQLSESEEEVDKNKLQKIQGEITRHKKDNKAILKLMCEDEALHWSDTTIHLDRITMWSTNITQVSESDFGDRWKDFQNQSSAHYGNVKNLKKNPLAVAKALELAWKENVKSQSIIDLVNNILRPEANR</sequence>
<feature type="domain" description="Endonuclease GajA/Old nuclease/RecF-like AAA" evidence="1">
    <location>
        <begin position="1"/>
        <end position="393"/>
    </location>
</feature>
<reference evidence="3" key="1">
    <citation type="journal article" date="2018" name="Int. J. Syst. Evol. Microbiol.">
        <title>Neptunicella marina gen. nov., sp. nov., isolated from surface seawater.</title>
        <authorList>
            <person name="Liu X."/>
            <person name="Lai Q."/>
            <person name="Du Y."/>
            <person name="Zhang X."/>
            <person name="Liu Z."/>
            <person name="Sun F."/>
            <person name="Shao Z."/>
        </authorList>
    </citation>
    <scope>NUCLEOTIDE SEQUENCE</scope>
    <source>
        <strain evidence="3">S27-2</strain>
    </source>
</reference>
<dbReference type="AlphaFoldDB" id="A0A8J6IXP9"/>
<dbReference type="InterPro" id="IPR027417">
    <property type="entry name" value="P-loop_NTPase"/>
</dbReference>
<name>A0A8J6IXP9_9ALTE</name>
<dbReference type="Gene3D" id="3.40.50.300">
    <property type="entry name" value="P-loop containing nucleotide triphosphate hydrolases"/>
    <property type="match status" value="1"/>
</dbReference>
<dbReference type="InterPro" id="IPR041685">
    <property type="entry name" value="AAA_GajA/Old/RecF-like"/>
</dbReference>
<evidence type="ECO:0000313" key="4">
    <source>
        <dbReference type="Proteomes" id="UP000601768"/>
    </source>
</evidence>
<dbReference type="PANTHER" id="PTHR43581">
    <property type="entry name" value="ATP/GTP PHOSPHATASE"/>
    <property type="match status" value="1"/>
</dbReference>
<feature type="domain" description="OLD protein-like TOPRIM" evidence="2">
    <location>
        <begin position="456"/>
        <end position="523"/>
    </location>
</feature>
<evidence type="ECO:0000259" key="1">
    <source>
        <dbReference type="Pfam" id="PF13175"/>
    </source>
</evidence>
<dbReference type="SUPFAM" id="SSF52540">
    <property type="entry name" value="P-loop containing nucleoside triphosphate hydrolases"/>
    <property type="match status" value="1"/>
</dbReference>
<accession>A0A8J6IXP9</accession>
<dbReference type="PANTHER" id="PTHR43581:SF4">
    <property type="entry name" value="ATP_GTP PHOSPHATASE"/>
    <property type="match status" value="1"/>
</dbReference>